<keyword evidence="7" id="KW-1185">Reference proteome</keyword>
<dbReference type="RefSeq" id="WP_344307725.1">
    <property type="nucleotide sequence ID" value="NZ_BAAANO010000010.1"/>
</dbReference>
<dbReference type="InterPro" id="IPR036390">
    <property type="entry name" value="WH_DNA-bd_sf"/>
</dbReference>
<keyword evidence="3" id="KW-0238">DNA-binding</keyword>
<accession>A0ABP5EPG3</accession>
<evidence type="ECO:0000259" key="5">
    <source>
        <dbReference type="PROSITE" id="PS50931"/>
    </source>
</evidence>
<gene>
    <name evidence="6" type="ORF">GCM10009755_10960</name>
</gene>
<dbReference type="Proteomes" id="UP001500755">
    <property type="component" value="Unassembled WGS sequence"/>
</dbReference>
<comment type="similarity">
    <text evidence="1">Belongs to the LysR transcriptional regulatory family.</text>
</comment>
<keyword evidence="2" id="KW-0805">Transcription regulation</keyword>
<name>A0ABP5EPG3_9MICO</name>
<dbReference type="Gene3D" id="3.40.190.290">
    <property type="match status" value="1"/>
</dbReference>
<dbReference type="PROSITE" id="PS50931">
    <property type="entry name" value="HTH_LYSR"/>
    <property type="match status" value="1"/>
</dbReference>
<evidence type="ECO:0000256" key="1">
    <source>
        <dbReference type="ARBA" id="ARBA00009437"/>
    </source>
</evidence>
<dbReference type="InterPro" id="IPR058163">
    <property type="entry name" value="LysR-type_TF_proteobact-type"/>
</dbReference>
<dbReference type="Pfam" id="PF00126">
    <property type="entry name" value="HTH_1"/>
    <property type="match status" value="1"/>
</dbReference>
<dbReference type="InterPro" id="IPR005119">
    <property type="entry name" value="LysR_subst-bd"/>
</dbReference>
<reference evidence="7" key="1">
    <citation type="journal article" date="2019" name="Int. J. Syst. Evol. Microbiol.">
        <title>The Global Catalogue of Microorganisms (GCM) 10K type strain sequencing project: providing services to taxonomists for standard genome sequencing and annotation.</title>
        <authorList>
            <consortium name="The Broad Institute Genomics Platform"/>
            <consortium name="The Broad Institute Genome Sequencing Center for Infectious Disease"/>
            <person name="Wu L."/>
            <person name="Ma J."/>
        </authorList>
    </citation>
    <scope>NUCLEOTIDE SEQUENCE [LARGE SCALE GENOMIC DNA]</scope>
    <source>
        <strain evidence="7">JCM 14546</strain>
    </source>
</reference>
<dbReference type="Gene3D" id="1.10.10.10">
    <property type="entry name" value="Winged helix-like DNA-binding domain superfamily/Winged helix DNA-binding domain"/>
    <property type="match status" value="1"/>
</dbReference>
<evidence type="ECO:0000256" key="3">
    <source>
        <dbReference type="ARBA" id="ARBA00023125"/>
    </source>
</evidence>
<comment type="caution">
    <text evidence="6">The sequence shown here is derived from an EMBL/GenBank/DDBJ whole genome shotgun (WGS) entry which is preliminary data.</text>
</comment>
<dbReference type="PANTHER" id="PTHR30537">
    <property type="entry name" value="HTH-TYPE TRANSCRIPTIONAL REGULATOR"/>
    <property type="match status" value="1"/>
</dbReference>
<dbReference type="SUPFAM" id="SSF53850">
    <property type="entry name" value="Periplasmic binding protein-like II"/>
    <property type="match status" value="1"/>
</dbReference>
<proteinExistence type="inferred from homology"/>
<keyword evidence="4" id="KW-0804">Transcription</keyword>
<organism evidence="6 7">
    <name type="scientific">Brevibacterium samyangense</name>
    <dbReference type="NCBI Taxonomy" id="366888"/>
    <lineage>
        <taxon>Bacteria</taxon>
        <taxon>Bacillati</taxon>
        <taxon>Actinomycetota</taxon>
        <taxon>Actinomycetes</taxon>
        <taxon>Micrococcales</taxon>
        <taxon>Brevibacteriaceae</taxon>
        <taxon>Brevibacterium</taxon>
    </lineage>
</organism>
<evidence type="ECO:0000256" key="2">
    <source>
        <dbReference type="ARBA" id="ARBA00023015"/>
    </source>
</evidence>
<dbReference type="SUPFAM" id="SSF46785">
    <property type="entry name" value="Winged helix' DNA-binding domain"/>
    <property type="match status" value="1"/>
</dbReference>
<dbReference type="InterPro" id="IPR000847">
    <property type="entry name" value="LysR_HTH_N"/>
</dbReference>
<dbReference type="Pfam" id="PF03466">
    <property type="entry name" value="LysR_substrate"/>
    <property type="match status" value="1"/>
</dbReference>
<protein>
    <submittedName>
        <fullName evidence="6">LysR family transcriptional regulator</fullName>
    </submittedName>
</protein>
<dbReference type="InterPro" id="IPR036388">
    <property type="entry name" value="WH-like_DNA-bd_sf"/>
</dbReference>
<dbReference type="EMBL" id="BAAANO010000010">
    <property type="protein sequence ID" value="GAA2003687.1"/>
    <property type="molecule type" value="Genomic_DNA"/>
</dbReference>
<dbReference type="PANTHER" id="PTHR30537:SF3">
    <property type="entry name" value="TRANSCRIPTIONAL REGULATORY PROTEIN"/>
    <property type="match status" value="1"/>
</dbReference>
<feature type="domain" description="HTH lysR-type" evidence="5">
    <location>
        <begin position="10"/>
        <end position="67"/>
    </location>
</feature>
<evidence type="ECO:0000313" key="6">
    <source>
        <dbReference type="EMBL" id="GAA2003687.1"/>
    </source>
</evidence>
<sequence>MPHSYAQRRVSADDLLTLLAVARLGKFTAAAHSLGINHTTVSRRIAGIEKALGDRVLVNAPEGWELTQRGRELLDVAEEIEAALGRVPTGASAREALRGTVRLAAPIGFCVQWAAEAAVALQRRHPAVQVEIISATHQPRQYRSGVDLEIVVGKPDVPRSLAYRLREYRLALFATDDYFEHAGIPETLEDLGDHRLIYYIEHALGVPVLDAAGDRLPEPAGYLRSNSMIVHVEATRAGGGIGLLPTYMAERYPELLPVLPHFGHTVSYWASVRPEALRSPGTRALLEILREG</sequence>
<evidence type="ECO:0000313" key="7">
    <source>
        <dbReference type="Proteomes" id="UP001500755"/>
    </source>
</evidence>
<evidence type="ECO:0000256" key="4">
    <source>
        <dbReference type="ARBA" id="ARBA00023163"/>
    </source>
</evidence>